<dbReference type="Gene3D" id="3.40.50.300">
    <property type="entry name" value="P-loop containing nucleotide triphosphate hydrolases"/>
    <property type="match status" value="1"/>
</dbReference>
<dbReference type="SUPFAM" id="SSF52540">
    <property type="entry name" value="P-loop containing nucleoside triphosphate hydrolases"/>
    <property type="match status" value="1"/>
</dbReference>
<sequence length="564" mass="65296">MPQVELLKIFLASPSDVSRERKYLEEVVEEINRTTALSKGVRLEVVRSEKNAYPSFGQAGQAALNSQIGNMEGYELFVGIMWNRLGTPTPRAESGTVEEYERAVAAFEQDGKPDIWFYFREAAASLNSESELEQRMKVLAFKKKVQSKALTHDYKKPIDFRNRFRQGLSLWLSRWEKTEDTQKKTNLNPFQSNTQSIINDKVKDFVGREFVFEAIDNFFSTESNGYFTIEADPGVGKSAILAKYVQQNDCLVHFNVRSLSKNRTSQFLENICTQLIERYNLSYKSLPPDATRDGNFLGHLLNEVSSTLEGEEKVVIAVDALDEVDLASQDAGANILYLPPYLPDGVYFLLTRRRVTLPFVVHTPQKLFNLMEYFDESLQDVEEYIRRATRRKKLLLWIKERELTTEEFTEQLLAKSENNFMYLRYVLPQIEKGLYHDLSLESLPTGLQGYYENHWVRMGMTAKPLPRTKLKIVYVLGETHQPVSLRLISEYANEEQLTVQDVIDEWEQFLHEQPIDKQTCYSIYHASFQDFLHRKDIVQAASVDIEDINRMIADHLWEGLFGDE</sequence>
<evidence type="ECO:0000259" key="2">
    <source>
        <dbReference type="Pfam" id="PF24883"/>
    </source>
</evidence>
<reference evidence="3 4" key="1">
    <citation type="submission" date="2016-10" db="EMBL/GenBank/DDBJ databases">
        <title>Comparative genomics uncovers the prolific and rare metabolic potential of the cyanobacterial genus Moorea.</title>
        <authorList>
            <person name="Leao T."/>
            <person name="Castelao G."/>
            <person name="Korobeynikov A."/>
            <person name="Monroe E.A."/>
            <person name="Podell S."/>
            <person name="Glukhov E."/>
            <person name="Allen E."/>
            <person name="Gerwick W.H."/>
            <person name="Gerwick L."/>
        </authorList>
    </citation>
    <scope>NUCLEOTIDE SEQUENCE [LARGE SCALE GENOMIC DNA]</scope>
    <source>
        <strain evidence="3 4">PNG5-198</strain>
    </source>
</reference>
<dbReference type="EMBL" id="MKZS01000001">
    <property type="protein sequence ID" value="OLT59536.1"/>
    <property type="molecule type" value="Genomic_DNA"/>
</dbReference>
<accession>A0A1U7N0R8</accession>
<dbReference type="PANTHER" id="PTHR19871">
    <property type="entry name" value="BETA TRANSDUCIN-RELATED PROTEIN"/>
    <property type="match status" value="1"/>
</dbReference>
<keyword evidence="4" id="KW-1185">Reference proteome</keyword>
<dbReference type="InterPro" id="IPR056884">
    <property type="entry name" value="NPHP3-like_N"/>
</dbReference>
<dbReference type="RefSeq" id="WP_075898993.1">
    <property type="nucleotide sequence ID" value="NZ_MKZS01000001.1"/>
</dbReference>
<name>A0A1U7N0R8_9CYAN</name>
<dbReference type="PANTHER" id="PTHR19871:SF14">
    <property type="entry name" value="DUF4062 DOMAIN-CONTAINING PROTEIN"/>
    <property type="match status" value="1"/>
</dbReference>
<organism evidence="3 4">
    <name type="scientific">Moorena bouillonii PNG</name>
    <dbReference type="NCBI Taxonomy" id="568701"/>
    <lineage>
        <taxon>Bacteria</taxon>
        <taxon>Bacillati</taxon>
        <taxon>Cyanobacteriota</taxon>
        <taxon>Cyanophyceae</taxon>
        <taxon>Coleofasciculales</taxon>
        <taxon>Coleofasciculaceae</taxon>
        <taxon>Moorena</taxon>
    </lineage>
</organism>
<gene>
    <name evidence="3" type="ORF">BJP37_11330</name>
</gene>
<dbReference type="AlphaFoldDB" id="A0A1U7N0R8"/>
<evidence type="ECO:0000313" key="3">
    <source>
        <dbReference type="EMBL" id="OLT59536.1"/>
    </source>
</evidence>
<protein>
    <recommendedName>
        <fullName evidence="2">Nephrocystin 3-like N-terminal domain-containing protein</fullName>
    </recommendedName>
</protein>
<evidence type="ECO:0000313" key="4">
    <source>
        <dbReference type="Proteomes" id="UP000186657"/>
    </source>
</evidence>
<evidence type="ECO:0000256" key="1">
    <source>
        <dbReference type="ARBA" id="ARBA00022737"/>
    </source>
</evidence>
<comment type="caution">
    <text evidence="3">The sequence shown here is derived from an EMBL/GenBank/DDBJ whole genome shotgun (WGS) entry which is preliminary data.</text>
</comment>
<proteinExistence type="predicted"/>
<dbReference type="InterPro" id="IPR052752">
    <property type="entry name" value="NACHT-WD_repeat"/>
</dbReference>
<dbReference type="Pfam" id="PF24883">
    <property type="entry name" value="NPHP3_N"/>
    <property type="match status" value="1"/>
</dbReference>
<keyword evidence="1" id="KW-0677">Repeat</keyword>
<feature type="domain" description="Nephrocystin 3-like N-terminal" evidence="2">
    <location>
        <begin position="221"/>
        <end position="326"/>
    </location>
</feature>
<dbReference type="Proteomes" id="UP000186657">
    <property type="component" value="Unassembled WGS sequence"/>
</dbReference>
<dbReference type="InterPro" id="IPR027417">
    <property type="entry name" value="P-loop_NTPase"/>
</dbReference>